<accession>A0A1S1MXG5</accession>
<dbReference type="Gene3D" id="3.40.50.850">
    <property type="entry name" value="Isochorismatase-like"/>
    <property type="match status" value="1"/>
</dbReference>
<dbReference type="Pfam" id="PF00857">
    <property type="entry name" value="Isochorismatase"/>
    <property type="match status" value="1"/>
</dbReference>
<dbReference type="OrthoDB" id="9796958at2"/>
<dbReference type="SUPFAM" id="SSF52499">
    <property type="entry name" value="Isochorismatase-like hydrolases"/>
    <property type="match status" value="1"/>
</dbReference>
<protein>
    <submittedName>
        <fullName evidence="2">Hydrolase</fullName>
    </submittedName>
</protein>
<dbReference type="InterPro" id="IPR050993">
    <property type="entry name" value="Isochorismatase_domain"/>
</dbReference>
<feature type="domain" description="Isochorismatase-like" evidence="1">
    <location>
        <begin position="9"/>
        <end position="156"/>
    </location>
</feature>
<dbReference type="EMBL" id="MNAN01000037">
    <property type="protein sequence ID" value="OHU93592.1"/>
    <property type="molecule type" value="Genomic_DNA"/>
</dbReference>
<keyword evidence="3" id="KW-1185">Reference proteome</keyword>
<dbReference type="InterPro" id="IPR000868">
    <property type="entry name" value="Isochorismatase-like_dom"/>
</dbReference>
<dbReference type="InterPro" id="IPR036380">
    <property type="entry name" value="Isochorismatase-like_sf"/>
</dbReference>
<evidence type="ECO:0000259" key="1">
    <source>
        <dbReference type="Pfam" id="PF00857"/>
    </source>
</evidence>
<evidence type="ECO:0000313" key="2">
    <source>
        <dbReference type="EMBL" id="OHU93592.1"/>
    </source>
</evidence>
<name>A0A1S1MXG5_9GAMM</name>
<dbReference type="RefSeq" id="WP_070993746.1">
    <property type="nucleotide sequence ID" value="NZ_CBCSHD010000006.1"/>
</dbReference>
<sequence>MLKNSDCGLIVVDVQGKLARVVDNSEQMLQQISTLIQGCQALGLPIIWLEQTLDKLGHTVPELTKLLNAEQIITKTTFSGFLNQAFRTRLANENKSHWLVCGIEAHICVYQTALSLLNNRFGVSLITDAIASRNPEHKQLAIHKLAHSGAQLSNVEMVLYELLADSEHPDFRTILQLIK</sequence>
<dbReference type="GO" id="GO:0016787">
    <property type="term" value="F:hydrolase activity"/>
    <property type="evidence" value="ECO:0007669"/>
    <property type="project" value="UniProtKB-KW"/>
</dbReference>
<keyword evidence="2" id="KW-0378">Hydrolase</keyword>
<dbReference type="STRING" id="327939.BIW53_19840"/>
<dbReference type="PANTHER" id="PTHR14119">
    <property type="entry name" value="HYDROLASE"/>
    <property type="match status" value="1"/>
</dbReference>
<proteinExistence type="predicted"/>
<gene>
    <name evidence="2" type="ORF">BIW53_19840</name>
</gene>
<evidence type="ECO:0000313" key="3">
    <source>
        <dbReference type="Proteomes" id="UP000180253"/>
    </source>
</evidence>
<dbReference type="PANTHER" id="PTHR14119:SF3">
    <property type="entry name" value="ISOCHORISMATASE DOMAIN-CONTAINING PROTEIN 2"/>
    <property type="match status" value="1"/>
</dbReference>
<organism evidence="2 3">
    <name type="scientific">Pseudoalteromonas byunsanensis</name>
    <dbReference type="NCBI Taxonomy" id="327939"/>
    <lineage>
        <taxon>Bacteria</taxon>
        <taxon>Pseudomonadati</taxon>
        <taxon>Pseudomonadota</taxon>
        <taxon>Gammaproteobacteria</taxon>
        <taxon>Alteromonadales</taxon>
        <taxon>Pseudoalteromonadaceae</taxon>
        <taxon>Pseudoalteromonas</taxon>
    </lineage>
</organism>
<reference evidence="2 3" key="1">
    <citation type="submission" date="2016-10" db="EMBL/GenBank/DDBJ databases">
        <title>Pseudoalteromonas amylolytica sp. nov., isolated from the surface seawater.</title>
        <authorList>
            <person name="Wu Y.-H."/>
            <person name="Cheng H."/>
            <person name="Jin X.-B."/>
            <person name="Wang C.-S."/>
            <person name="Xu X.-W."/>
        </authorList>
    </citation>
    <scope>NUCLEOTIDE SEQUENCE [LARGE SCALE GENOMIC DNA]</scope>
    <source>
        <strain evidence="2 3">JCM 12483</strain>
    </source>
</reference>
<dbReference type="AlphaFoldDB" id="A0A1S1MXG5"/>
<dbReference type="Proteomes" id="UP000180253">
    <property type="component" value="Unassembled WGS sequence"/>
</dbReference>
<comment type="caution">
    <text evidence="2">The sequence shown here is derived from an EMBL/GenBank/DDBJ whole genome shotgun (WGS) entry which is preliminary data.</text>
</comment>